<keyword evidence="6" id="KW-0732">Signal</keyword>
<dbReference type="SUPFAM" id="SSF51445">
    <property type="entry name" value="(Trans)glycosidases"/>
    <property type="match status" value="1"/>
</dbReference>
<evidence type="ECO:0000259" key="7">
    <source>
        <dbReference type="Pfam" id="PF01301"/>
    </source>
</evidence>
<dbReference type="OrthoDB" id="703126at2"/>
<dbReference type="PATRIC" id="fig|1121098.3.peg.2306"/>
<dbReference type="InterPro" id="IPR019801">
    <property type="entry name" value="Glyco_hydro_35_CS"/>
</dbReference>
<evidence type="ECO:0000313" key="8">
    <source>
        <dbReference type="EMBL" id="EOA54388.1"/>
    </source>
</evidence>
<proteinExistence type="inferred from homology"/>
<dbReference type="Gene3D" id="3.20.20.80">
    <property type="entry name" value="Glycosidases"/>
    <property type="match status" value="1"/>
</dbReference>
<comment type="catalytic activity">
    <reaction evidence="4">
        <text>Hydrolysis of terminal non-reducing beta-D-galactose residues in beta-D-galactosides.</text>
        <dbReference type="EC" id="3.2.1.23"/>
    </reaction>
</comment>
<name>U6RGP7_9BACT</name>
<dbReference type="eggNOG" id="COG1874">
    <property type="taxonomic scope" value="Bacteria"/>
</dbReference>
<feature type="domain" description="Glycoside hydrolase 35 catalytic" evidence="7">
    <location>
        <begin position="62"/>
        <end position="391"/>
    </location>
</feature>
<dbReference type="PANTHER" id="PTHR23421">
    <property type="entry name" value="BETA-GALACTOSIDASE RELATED"/>
    <property type="match status" value="1"/>
</dbReference>
<evidence type="ECO:0000256" key="6">
    <source>
        <dbReference type="SAM" id="SignalP"/>
    </source>
</evidence>
<keyword evidence="9" id="KW-1185">Reference proteome</keyword>
<organism evidence="8 9">
    <name type="scientific">Phocaeicola massiliensis B84634 = Timone 84634 = DSM 17679 = JCM 13223</name>
    <dbReference type="NCBI Taxonomy" id="1121098"/>
    <lineage>
        <taxon>Bacteria</taxon>
        <taxon>Pseudomonadati</taxon>
        <taxon>Bacteroidota</taxon>
        <taxon>Bacteroidia</taxon>
        <taxon>Bacteroidales</taxon>
        <taxon>Bacteroidaceae</taxon>
        <taxon>Phocaeicola</taxon>
    </lineage>
</organism>
<sequence>MKKAIVFTALAFSAATLSAQYNIDLSRVTPPSIEYLKMGNTGPKGKEIRVNNLYMDEGGIPQLPVMGEFHYSRMHPNYWKDALLKMKASGINIVATYCLWSVHEEMEGELSWQEHLNLRRFIQLCKEVGLKVHLRIGPYCNAEIKNGGLPDWIIGNPNFRTRSNDPLYLNYVRHWYEAIYKQVKGLLYKDGGPIMAIQLENEYVSQGMIISHLMNLKKMAVEIGFDVPLYSMTHWMDSEYPKGEIVPYAGFYIEAPWVTSGKEEMPTSNFEFFTYNRLSDNIGTDIIKIEGDVESLNGENNDSPFFTCEIGVGSTTFRHRRAVVPEELAGEMINLRLGCGANLMGYYMYVGGSNPVGEKRTFQSSGPRINYDYQAPIREFGTLGTVMQETKKYNYFMNDFGTALAPAAAYLPTSNQNRNNLQWAVRLHNNSGYLFCSNYLYRNSKKDYKNVQFKVKLKDETLRIPNHKITVKDGTYFLWPFNQNMGGVQLKYATVQPICSLKEGNTRTFFFFEDDQIGGEYLLENKNIQDIKVNNGVCKADKNGYFINQLVPGTDCSIEITQKDGAKVRLVTLTEEESDQLWKGTIRGKEFVALTASSLIYDEEGITLIDNNPNAEIQMYRNGRFMQKLFRQPAHDLQASIRPLRPMGYGQWIRPAGEEKEVKRNFAIHSFAGVEQAWIRYASESNPICLLNGKEVSSTTLGDYRRADVCKLIQNGENTITFRFPDSTPQPIVAEIEILMTNGQRFVWHTDGTWTGASDKQPVIVVKHKETPHSFAPEEHLALYEVNAPAPTAGEEETRMYINYKGDKANAYLNGNLVADSFYDGTDWILSLSRLKGTIETNPLVLRIDGLKSADANIYFEKNVNPEKCVTPTLDAIKVKQEYRFRFNR</sequence>
<accession>U6RGP7</accession>
<comment type="similarity">
    <text evidence="1 5">Belongs to the glycosyl hydrolase 35 family.</text>
</comment>
<dbReference type="InterPro" id="IPR001944">
    <property type="entry name" value="Glycoside_Hdrlase_35"/>
</dbReference>
<dbReference type="EC" id="3.2.1.23" evidence="4"/>
<feature type="chain" id="PRO_5004678210" description="Beta-galactosidase" evidence="6">
    <location>
        <begin position="20"/>
        <end position="889"/>
    </location>
</feature>
<evidence type="ECO:0000256" key="3">
    <source>
        <dbReference type="ARBA" id="ARBA00023295"/>
    </source>
</evidence>
<evidence type="ECO:0000256" key="4">
    <source>
        <dbReference type="RuleBase" id="RU000675"/>
    </source>
</evidence>
<dbReference type="HOGENOM" id="CLU_018711_0_0_10"/>
<dbReference type="GO" id="GO:0005975">
    <property type="term" value="P:carbohydrate metabolic process"/>
    <property type="evidence" value="ECO:0007669"/>
    <property type="project" value="InterPro"/>
</dbReference>
<comment type="caution">
    <text evidence="8">The sequence shown here is derived from an EMBL/GenBank/DDBJ whole genome shotgun (WGS) entry which is preliminary data.</text>
</comment>
<dbReference type="InterPro" id="IPR031330">
    <property type="entry name" value="Gly_Hdrlase_35_cat"/>
</dbReference>
<evidence type="ECO:0000313" key="9">
    <source>
        <dbReference type="Proteomes" id="UP000017831"/>
    </source>
</evidence>
<evidence type="ECO:0000256" key="1">
    <source>
        <dbReference type="ARBA" id="ARBA00009809"/>
    </source>
</evidence>
<dbReference type="InterPro" id="IPR017853">
    <property type="entry name" value="GH"/>
</dbReference>
<dbReference type="GO" id="GO:0004565">
    <property type="term" value="F:beta-galactosidase activity"/>
    <property type="evidence" value="ECO:0007669"/>
    <property type="project" value="UniProtKB-EC"/>
</dbReference>
<dbReference type="Proteomes" id="UP000017831">
    <property type="component" value="Unassembled WGS sequence"/>
</dbReference>
<evidence type="ECO:0000256" key="2">
    <source>
        <dbReference type="ARBA" id="ARBA00022801"/>
    </source>
</evidence>
<gene>
    <name evidence="8" type="ORF">HMPREF1534_02266</name>
</gene>
<dbReference type="STRING" id="1121098.HMPREF1534_02266"/>
<protein>
    <recommendedName>
        <fullName evidence="4">Beta-galactosidase</fullName>
        <ecNumber evidence="4">3.2.1.23</ecNumber>
    </recommendedName>
</protein>
<dbReference type="Gene3D" id="2.60.120.260">
    <property type="entry name" value="Galactose-binding domain-like"/>
    <property type="match status" value="1"/>
</dbReference>
<keyword evidence="2 4" id="KW-0378">Hydrolase</keyword>
<dbReference type="GeneID" id="60061795"/>
<dbReference type="PRINTS" id="PR00742">
    <property type="entry name" value="GLHYDRLASE35"/>
</dbReference>
<evidence type="ECO:0000256" key="5">
    <source>
        <dbReference type="RuleBase" id="RU003679"/>
    </source>
</evidence>
<reference evidence="8 9" key="1">
    <citation type="submission" date="2013-04" db="EMBL/GenBank/DDBJ databases">
        <title>The Genome Sequence of Bacteroides massiliensis DSM 17679.</title>
        <authorList>
            <consortium name="The Broad Institute Genomics Platform"/>
            <person name="Earl A."/>
            <person name="Ward D."/>
            <person name="Feldgarden M."/>
            <person name="Gevers D."/>
            <person name="Martens E."/>
            <person name="Fenner L."/>
            <person name="Roux V."/>
            <person name="Mallet M.N."/>
            <person name="Raoult D."/>
            <person name="Walker B."/>
            <person name="Young S."/>
            <person name="Zeng Q."/>
            <person name="Gargeya S."/>
            <person name="Fitzgerald M."/>
            <person name="Haas B."/>
            <person name="Abouelleil A."/>
            <person name="Allen A.W."/>
            <person name="Alvarado L."/>
            <person name="Arachchi H.M."/>
            <person name="Berlin A.M."/>
            <person name="Chapman S.B."/>
            <person name="Gainer-Dewar J."/>
            <person name="Goldberg J."/>
            <person name="Griggs A."/>
            <person name="Gujja S."/>
            <person name="Hansen M."/>
            <person name="Howarth C."/>
            <person name="Imamovic A."/>
            <person name="Ireland A."/>
            <person name="Larimer J."/>
            <person name="McCowan C."/>
            <person name="Murphy C."/>
            <person name="Pearson M."/>
            <person name="Poon T.W."/>
            <person name="Priest M."/>
            <person name="Roberts A."/>
            <person name="Saif S."/>
            <person name="Shea T."/>
            <person name="Sisk P."/>
            <person name="Sykes S."/>
            <person name="Wortman J."/>
            <person name="Nusbaum C."/>
            <person name="Birren B."/>
        </authorList>
    </citation>
    <scope>NUCLEOTIDE SEQUENCE [LARGE SCALE GENOMIC DNA]</scope>
    <source>
        <strain evidence="9">B84634 / Timone 84634 / DSM 17679 / JCM 13223</strain>
    </source>
</reference>
<dbReference type="RefSeq" id="WP_005941031.1">
    <property type="nucleotide sequence ID" value="NZ_KB890344.1"/>
</dbReference>
<dbReference type="EMBL" id="AQHY01000026">
    <property type="protein sequence ID" value="EOA54388.1"/>
    <property type="molecule type" value="Genomic_DNA"/>
</dbReference>
<dbReference type="Pfam" id="PF01301">
    <property type="entry name" value="Glyco_hydro_35"/>
    <property type="match status" value="1"/>
</dbReference>
<keyword evidence="3 4" id="KW-0326">Glycosidase</keyword>
<dbReference type="AlphaFoldDB" id="U6RGP7"/>
<feature type="signal peptide" evidence="6">
    <location>
        <begin position="1"/>
        <end position="19"/>
    </location>
</feature>
<dbReference type="PROSITE" id="PS01182">
    <property type="entry name" value="GLYCOSYL_HYDROL_F35"/>
    <property type="match status" value="1"/>
</dbReference>